<dbReference type="EMBL" id="AP014854">
    <property type="protein sequence ID" value="BAS00086.1"/>
    <property type="molecule type" value="Genomic_DNA"/>
</dbReference>
<reference evidence="2" key="1">
    <citation type="journal article" date="2015" name="Genome Announc.">
        <title>Complete Genome Sequence of the Bacteriochlorophyll b-Producing Photosynthetic Bacterium Blastochloris viridis.</title>
        <authorList>
            <person name="Tsukatani Y."/>
            <person name="Hirose Y."/>
            <person name="Harada J."/>
            <person name="Misawa N."/>
            <person name="Mori K."/>
            <person name="Inoue K."/>
            <person name="Tamiaki H."/>
        </authorList>
    </citation>
    <scope>NUCLEOTIDE SEQUENCE [LARGE SCALE GENOMIC DNA]</scope>
    <source>
        <strain evidence="2">DSM 133</strain>
    </source>
</reference>
<name>A0A182D3T5_BLAVI</name>
<gene>
    <name evidence="2" type="ORF">BV133_2492</name>
</gene>
<feature type="compositionally biased region" description="Polar residues" evidence="1">
    <location>
        <begin position="1"/>
        <end position="15"/>
    </location>
</feature>
<feature type="region of interest" description="Disordered" evidence="1">
    <location>
        <begin position="1"/>
        <end position="29"/>
    </location>
</feature>
<dbReference type="AlphaFoldDB" id="A0A182D3T5"/>
<evidence type="ECO:0000256" key="1">
    <source>
        <dbReference type="SAM" id="MobiDB-lite"/>
    </source>
</evidence>
<organism evidence="2">
    <name type="scientific">Blastochloris viridis</name>
    <name type="common">Rhodopseudomonas viridis</name>
    <dbReference type="NCBI Taxonomy" id="1079"/>
    <lineage>
        <taxon>Bacteria</taxon>
        <taxon>Pseudomonadati</taxon>
        <taxon>Pseudomonadota</taxon>
        <taxon>Alphaproteobacteria</taxon>
        <taxon>Hyphomicrobiales</taxon>
        <taxon>Blastochloridaceae</taxon>
        <taxon>Blastochloris</taxon>
    </lineage>
</organism>
<evidence type="ECO:0000313" key="2">
    <source>
        <dbReference type="EMBL" id="BAS00086.1"/>
    </source>
</evidence>
<proteinExistence type="predicted"/>
<feature type="compositionally biased region" description="Basic and acidic residues" evidence="1">
    <location>
        <begin position="49"/>
        <end position="58"/>
    </location>
</feature>
<feature type="region of interest" description="Disordered" evidence="1">
    <location>
        <begin position="42"/>
        <end position="69"/>
    </location>
</feature>
<sequence>MSVTPTTIILNASSSRAERSEDPGSSAGSCLLAMRSRVARRMLGSPPLARDDKRHRLIENCPSSASSDR</sequence>
<protein>
    <submittedName>
        <fullName evidence="2">Uncharacterized protein</fullName>
    </submittedName>
</protein>
<accession>A0A182D3T5</accession>